<evidence type="ECO:0000256" key="13">
    <source>
        <dbReference type="NCBIfam" id="TIGR00209"/>
    </source>
</evidence>
<comment type="pathway">
    <text evidence="3 15">Carbohydrate metabolism; galactose metabolism.</text>
</comment>
<dbReference type="PIRSF" id="PIRSF000808">
    <property type="entry name" value="GalT"/>
    <property type="match status" value="1"/>
</dbReference>
<evidence type="ECO:0000256" key="3">
    <source>
        <dbReference type="ARBA" id="ARBA00004947"/>
    </source>
</evidence>
<keyword evidence="11 15" id="KW-0299">Galactose metabolism</keyword>
<evidence type="ECO:0000259" key="16">
    <source>
        <dbReference type="Pfam" id="PF01087"/>
    </source>
</evidence>
<evidence type="ECO:0000256" key="1">
    <source>
        <dbReference type="ARBA" id="ARBA00001107"/>
    </source>
</evidence>
<dbReference type="NCBIfam" id="TIGR00209">
    <property type="entry name" value="galT_1"/>
    <property type="match status" value="1"/>
</dbReference>
<evidence type="ECO:0000256" key="5">
    <source>
        <dbReference type="ARBA" id="ARBA00012384"/>
    </source>
</evidence>
<dbReference type="PANTHER" id="PTHR11943">
    <property type="entry name" value="GALACTOSE-1-PHOSPHATE URIDYLYLTRANSFERASE"/>
    <property type="match status" value="1"/>
</dbReference>
<comment type="caution">
    <text evidence="18">The sequence shown here is derived from an EMBL/GenBank/DDBJ whole genome shotgun (WGS) entry which is preliminary data.</text>
</comment>
<keyword evidence="10" id="KW-0862">Zinc</keyword>
<comment type="cofactor">
    <cofactor evidence="2">
        <name>Zn(2+)</name>
        <dbReference type="ChEBI" id="CHEBI:29105"/>
    </cofactor>
</comment>
<dbReference type="InterPro" id="IPR005850">
    <property type="entry name" value="GalP_Utransf_C"/>
</dbReference>
<evidence type="ECO:0000256" key="8">
    <source>
        <dbReference type="ARBA" id="ARBA00022695"/>
    </source>
</evidence>
<dbReference type="GO" id="GO:0008108">
    <property type="term" value="F:UDP-glucose:hexose-1-phosphate uridylyltransferase activity"/>
    <property type="evidence" value="ECO:0007669"/>
    <property type="project" value="UniProtKB-UniRule"/>
</dbReference>
<feature type="domain" description="Galactose-1-phosphate uridyl transferase N-terminal" evidence="16">
    <location>
        <begin position="76"/>
        <end position="242"/>
    </location>
</feature>
<organism evidence="18 19">
    <name type="scientific">Microbacterium ulmi</name>
    <dbReference type="NCBI Taxonomy" id="179095"/>
    <lineage>
        <taxon>Bacteria</taxon>
        <taxon>Bacillati</taxon>
        <taxon>Actinomycetota</taxon>
        <taxon>Actinomycetes</taxon>
        <taxon>Micrococcales</taxon>
        <taxon>Microbacteriaceae</taxon>
        <taxon>Microbacterium</taxon>
    </lineage>
</organism>
<keyword evidence="12 15" id="KW-0119">Carbohydrate metabolism</keyword>
<evidence type="ECO:0000256" key="7">
    <source>
        <dbReference type="ARBA" id="ARBA00022679"/>
    </source>
</evidence>
<dbReference type="InterPro" id="IPR001937">
    <property type="entry name" value="GalP_UDPtransf1"/>
</dbReference>
<evidence type="ECO:0000313" key="19">
    <source>
        <dbReference type="Proteomes" id="UP000543598"/>
    </source>
</evidence>
<feature type="active site" description="Tele-UMP-histidine intermediate" evidence="14">
    <location>
        <position position="233"/>
    </location>
</feature>
<keyword evidence="9 15" id="KW-0479">Metal-binding</keyword>
<keyword evidence="8 15" id="KW-0548">Nucleotidyltransferase</keyword>
<gene>
    <name evidence="18" type="primary">galT</name>
    <name evidence="18" type="ORF">HLA99_16460</name>
</gene>
<evidence type="ECO:0000256" key="2">
    <source>
        <dbReference type="ARBA" id="ARBA00001947"/>
    </source>
</evidence>
<dbReference type="GO" id="GO:0005737">
    <property type="term" value="C:cytoplasm"/>
    <property type="evidence" value="ECO:0007669"/>
    <property type="project" value="TreeGrafter"/>
</dbReference>
<name>A0A7Y2M2S9_9MICO</name>
<evidence type="ECO:0000256" key="14">
    <source>
        <dbReference type="PIRSR" id="PIRSR000808-1"/>
    </source>
</evidence>
<dbReference type="AlphaFoldDB" id="A0A7Y2M2S9"/>
<keyword evidence="19" id="KW-1185">Reference proteome</keyword>
<evidence type="ECO:0000313" key="18">
    <source>
        <dbReference type="EMBL" id="NNH05435.1"/>
    </source>
</evidence>
<dbReference type="Gene3D" id="3.30.428.10">
    <property type="entry name" value="HIT-like"/>
    <property type="match status" value="2"/>
</dbReference>
<accession>A0A7Y2M2S9</accession>
<dbReference type="EMBL" id="JABEMB010000051">
    <property type="protein sequence ID" value="NNH05435.1"/>
    <property type="molecule type" value="Genomic_DNA"/>
</dbReference>
<proteinExistence type="inferred from homology"/>
<evidence type="ECO:0000256" key="11">
    <source>
        <dbReference type="ARBA" id="ARBA00023144"/>
    </source>
</evidence>
<feature type="domain" description="Galactose-1-phosphate uridyl transferase C-terminal" evidence="17">
    <location>
        <begin position="269"/>
        <end position="399"/>
    </location>
</feature>
<sequence length="411" mass="44645">MLTITQPFRYRVDVNTPANGADASPQQLGAGVVKRATRLADGRELVYYDDPDTTLGPERALDARTLDLRPETAAMRLDALTGDWITVAAARQNRVMLPSADLDPLAPQSPSNPSEIPARYDVAVFENRSPAFGPALAQAAGGAPAALDPPRGLEDLVTLGLGRTRTSVGRCEVVCFSPEHEGSFGTQTVTRARTVIEAWADRTAALSALPGIEQVFPFENRGEAIGVTLAHPHGQIYAYPYVTPRTTRLLASIDALGADLFARILAFEQASERVVLRGEHWSAFVPFAARWPLEVHLLPHRHVPDFSALRDEERDELAPLYLRLLRGVDALYDTPTPYIAAWHQAPVRVGRDAVRLRLELTSPRRGSDRLKFLAGSEAAMGAWTAEIPPEAAAGRLRAALADVPPVEGIAR</sequence>
<reference evidence="18 19" key="1">
    <citation type="submission" date="2020-05" db="EMBL/GenBank/DDBJ databases">
        <title>MicrobeNet Type strains.</title>
        <authorList>
            <person name="Nicholson A.C."/>
        </authorList>
    </citation>
    <scope>NUCLEOTIDE SEQUENCE [LARGE SCALE GENOMIC DNA]</scope>
    <source>
        <strain evidence="18 19">JCM 14282</strain>
    </source>
</reference>
<dbReference type="Pfam" id="PF01087">
    <property type="entry name" value="GalP_UDP_transf"/>
    <property type="match status" value="1"/>
</dbReference>
<dbReference type="InterPro" id="IPR005849">
    <property type="entry name" value="GalP_Utransf_N"/>
</dbReference>
<dbReference type="SUPFAM" id="SSF54197">
    <property type="entry name" value="HIT-like"/>
    <property type="match status" value="2"/>
</dbReference>
<evidence type="ECO:0000256" key="10">
    <source>
        <dbReference type="ARBA" id="ARBA00022833"/>
    </source>
</evidence>
<dbReference type="UniPathway" id="UPA00214"/>
<dbReference type="PROSITE" id="PS00117">
    <property type="entry name" value="GAL_P_UDP_TRANSF_I"/>
    <property type="match status" value="1"/>
</dbReference>
<evidence type="ECO:0000256" key="12">
    <source>
        <dbReference type="ARBA" id="ARBA00023277"/>
    </source>
</evidence>
<dbReference type="InterPro" id="IPR019779">
    <property type="entry name" value="GalP_UDPtransf1_His-AS"/>
</dbReference>
<dbReference type="InterPro" id="IPR036265">
    <property type="entry name" value="HIT-like_sf"/>
</dbReference>
<evidence type="ECO:0000256" key="6">
    <source>
        <dbReference type="ARBA" id="ARBA00016340"/>
    </source>
</evidence>
<dbReference type="PANTHER" id="PTHR11943:SF1">
    <property type="entry name" value="GALACTOSE-1-PHOSPHATE URIDYLYLTRANSFERASE"/>
    <property type="match status" value="1"/>
</dbReference>
<dbReference type="Pfam" id="PF02744">
    <property type="entry name" value="GalP_UDP_tr_C"/>
    <property type="match status" value="1"/>
</dbReference>
<evidence type="ECO:0000256" key="9">
    <source>
        <dbReference type="ARBA" id="ARBA00022723"/>
    </source>
</evidence>
<evidence type="ECO:0000256" key="4">
    <source>
        <dbReference type="ARBA" id="ARBA00010951"/>
    </source>
</evidence>
<dbReference type="EC" id="2.7.7.12" evidence="5 13"/>
<protein>
    <recommendedName>
        <fullName evidence="6 13">Galactose-1-phosphate uridylyltransferase</fullName>
        <ecNumber evidence="5 13">2.7.7.12</ecNumber>
    </recommendedName>
</protein>
<evidence type="ECO:0000256" key="15">
    <source>
        <dbReference type="RuleBase" id="RU000506"/>
    </source>
</evidence>
<dbReference type="GO" id="GO:0008270">
    <property type="term" value="F:zinc ion binding"/>
    <property type="evidence" value="ECO:0007669"/>
    <property type="project" value="InterPro"/>
</dbReference>
<evidence type="ECO:0000259" key="17">
    <source>
        <dbReference type="Pfam" id="PF02744"/>
    </source>
</evidence>
<dbReference type="GO" id="GO:0033499">
    <property type="term" value="P:galactose catabolic process via UDP-galactose, Leloir pathway"/>
    <property type="evidence" value="ECO:0007669"/>
    <property type="project" value="TreeGrafter"/>
</dbReference>
<comment type="catalytic activity">
    <reaction evidence="1 15">
        <text>alpha-D-galactose 1-phosphate + UDP-alpha-D-glucose = alpha-D-glucose 1-phosphate + UDP-alpha-D-galactose</text>
        <dbReference type="Rhea" id="RHEA:13989"/>
        <dbReference type="ChEBI" id="CHEBI:58336"/>
        <dbReference type="ChEBI" id="CHEBI:58601"/>
        <dbReference type="ChEBI" id="CHEBI:58885"/>
        <dbReference type="ChEBI" id="CHEBI:66914"/>
        <dbReference type="EC" id="2.7.7.12"/>
    </reaction>
</comment>
<dbReference type="Proteomes" id="UP000543598">
    <property type="component" value="Unassembled WGS sequence"/>
</dbReference>
<comment type="similarity">
    <text evidence="4 15">Belongs to the galactose-1-phosphate uridylyltransferase type 1 family.</text>
</comment>
<keyword evidence="7 15" id="KW-0808">Transferase</keyword>